<dbReference type="PANTHER" id="PTHR31616">
    <property type="entry name" value="TREHALASE"/>
    <property type="match status" value="1"/>
</dbReference>
<dbReference type="Gene3D" id="1.50.10.10">
    <property type="match status" value="1"/>
</dbReference>
<proteinExistence type="predicted"/>
<sequence length="843" mass="95834">MPSCRLVCCLCKALIAERAICDSSHSDHVSPRQDTQSVRLKQDALTRQSKSSLHSWADTVPYPCTEARAYVTRLDNRLSGDICSKGSYEQGALTAKLVLPCPWASCSFWHQLKHHPMFPRDQPTSNVNPSPHRVQHQAPDRNRQFELYTETFEHPRNRRDQMGKSEGAAQTGSSRRTANGYIPIEDYGLIGNMRTCALSSTDGSIDYMCWPYFDSPTVFGRILDKDKGGHFTICPTNYDLCTPKQDYLPASNILQTRYLKEEGALNVVDFFPRPNNRNLDAEYHANVISSDHTGKVPDRPDLKKWLVRRVECIRGSMDVKVVVSPAFNYARDKHTTEIVDLNTTDHGNGLQRAIFRSQDLALELNVTIDCGDEKDQTCPMVVFEKSVEPGSLGEGITATFHLEEDQAVSFVLRAAEDHSPERIDTVLLNDLQRNTHQYWARWIDSGRYTGRWSGYVMRSLLLLKMLTFEPSGAIVAAPTFSLPEEIGGVRNWDYRYSWVRDASFTIYILLRLGFSHEAEAYISYIFQRVKETKSRGSPLPIMFTIWGGTDIPEVELAHLAGYRDSRPVRIGNGAAFHTQLDIYGELMDGIYLVNRFGQPITYDQWCLVRELADYVCTVWQEQDMSIWEVRGKKQNFVYSKMMLWVALDRALRLADKRSFPCPHRGEWYRVRDEIYEEIMDKGYNSNLECFIQSYESNEVLDSAVLVAPLVFFISPTDPRFLKTLNRILKAPEKGGLTSTGLVYRYNNAVSDDGVGGGREGAFSMCTFWLVEALTRAGAYDEKYLLQAVSIFENMLSFGNHVHMFSEEIARSGEQLGNTPQAFSHLALVSAAFNLDRTLNSRKK</sequence>
<protein>
    <submittedName>
        <fullName evidence="4">Uncharacterized protein</fullName>
    </submittedName>
</protein>
<feature type="compositionally biased region" description="Polar residues" evidence="1">
    <location>
        <begin position="168"/>
        <end position="177"/>
    </location>
</feature>
<evidence type="ECO:0000256" key="1">
    <source>
        <dbReference type="SAM" id="MobiDB-lite"/>
    </source>
</evidence>
<feature type="compositionally biased region" description="Basic and acidic residues" evidence="1">
    <location>
        <begin position="152"/>
        <end position="163"/>
    </location>
</feature>
<gene>
    <name evidence="4" type="ORF">LEMA_P007060.1</name>
</gene>
<dbReference type="EMBL" id="FP929139">
    <property type="protein sequence ID" value="CBY01919.1"/>
    <property type="molecule type" value="Genomic_DNA"/>
</dbReference>
<dbReference type="InterPro" id="IPR045582">
    <property type="entry name" value="Trehalase-like_N"/>
</dbReference>
<dbReference type="Pfam" id="PF00723">
    <property type="entry name" value="Glyco_hydro_15"/>
    <property type="match status" value="1"/>
</dbReference>
<dbReference type="GO" id="GO:0004553">
    <property type="term" value="F:hydrolase activity, hydrolyzing O-glycosyl compounds"/>
    <property type="evidence" value="ECO:0007669"/>
    <property type="project" value="UniProtKB-ARBA"/>
</dbReference>
<dbReference type="InParanoid" id="E5AFD0"/>
<dbReference type="GeneID" id="13286057"/>
<keyword evidence="5" id="KW-1185">Reference proteome</keyword>
<dbReference type="eggNOG" id="ENOG502QS7A">
    <property type="taxonomic scope" value="Eukaryota"/>
</dbReference>
<dbReference type="SUPFAM" id="SSF48208">
    <property type="entry name" value="Six-hairpin glycosidases"/>
    <property type="match status" value="1"/>
</dbReference>
<dbReference type="PANTHER" id="PTHR31616:SF0">
    <property type="entry name" value="GLUCAN 1,4-ALPHA-GLUCOSIDASE"/>
    <property type="match status" value="1"/>
</dbReference>
<feature type="region of interest" description="Disordered" evidence="1">
    <location>
        <begin position="152"/>
        <end position="177"/>
    </location>
</feature>
<dbReference type="OrthoDB" id="406733at2759"/>
<dbReference type="CAZy" id="GH15">
    <property type="family name" value="Glycoside Hydrolase Family 15"/>
</dbReference>
<feature type="domain" description="GH15-like" evidence="2">
    <location>
        <begin position="454"/>
        <end position="831"/>
    </location>
</feature>
<accession>E5AFD0</accession>
<dbReference type="InterPro" id="IPR012341">
    <property type="entry name" value="6hp_glycosidase-like_sf"/>
</dbReference>
<dbReference type="AlphaFoldDB" id="E5AFD0"/>
<dbReference type="OMA" id="VEWMCVP"/>
<organism evidence="4 5">
    <name type="scientific">Leptosphaeria maculans (strain JN3 / isolate v23.1.3 / race Av1-4-5-6-7-8)</name>
    <name type="common">Blackleg fungus</name>
    <name type="synonym">Phoma lingam</name>
    <dbReference type="NCBI Taxonomy" id="985895"/>
    <lineage>
        <taxon>Eukaryota</taxon>
        <taxon>Fungi</taxon>
        <taxon>Dikarya</taxon>
        <taxon>Ascomycota</taxon>
        <taxon>Pezizomycotina</taxon>
        <taxon>Dothideomycetes</taxon>
        <taxon>Pleosporomycetidae</taxon>
        <taxon>Pleosporales</taxon>
        <taxon>Pleosporineae</taxon>
        <taxon>Leptosphaeriaceae</taxon>
        <taxon>Plenodomus</taxon>
        <taxon>Plenodomus lingam/Leptosphaeria maculans species complex</taxon>
    </lineage>
</organism>
<evidence type="ECO:0000259" key="2">
    <source>
        <dbReference type="Pfam" id="PF00723"/>
    </source>
</evidence>
<evidence type="ECO:0000313" key="4">
    <source>
        <dbReference type="EMBL" id="CBY01919.1"/>
    </source>
</evidence>
<dbReference type="Pfam" id="PF19291">
    <property type="entry name" value="TREH_N"/>
    <property type="match status" value="1"/>
</dbReference>
<reference evidence="5" key="1">
    <citation type="journal article" date="2011" name="Nat. Commun.">
        <title>Effector diversification within compartments of the Leptosphaeria maculans genome affected by Repeat-Induced Point mutations.</title>
        <authorList>
            <person name="Rouxel T."/>
            <person name="Grandaubert J."/>
            <person name="Hane J.K."/>
            <person name="Hoede C."/>
            <person name="van de Wouw A.P."/>
            <person name="Couloux A."/>
            <person name="Dominguez V."/>
            <person name="Anthouard V."/>
            <person name="Bally P."/>
            <person name="Bourras S."/>
            <person name="Cozijnsen A.J."/>
            <person name="Ciuffetti L.M."/>
            <person name="Degrave A."/>
            <person name="Dilmaghani A."/>
            <person name="Duret L."/>
            <person name="Fudal I."/>
            <person name="Goodwin S.B."/>
            <person name="Gout L."/>
            <person name="Glaser N."/>
            <person name="Linglin J."/>
            <person name="Kema G.H.J."/>
            <person name="Lapalu N."/>
            <person name="Lawrence C.B."/>
            <person name="May K."/>
            <person name="Meyer M."/>
            <person name="Ollivier B."/>
            <person name="Poulain J."/>
            <person name="Schoch C.L."/>
            <person name="Simon A."/>
            <person name="Spatafora J.W."/>
            <person name="Stachowiak A."/>
            <person name="Turgeon B.G."/>
            <person name="Tyler B.M."/>
            <person name="Vincent D."/>
            <person name="Weissenbach J."/>
            <person name="Amselem J."/>
            <person name="Quesneville H."/>
            <person name="Oliver R.P."/>
            <person name="Wincker P."/>
            <person name="Balesdent M.-H."/>
            <person name="Howlett B.J."/>
        </authorList>
    </citation>
    <scope>NUCLEOTIDE SEQUENCE [LARGE SCALE GENOMIC DNA]</scope>
    <source>
        <strain evidence="5">JN3 / isolate v23.1.3 / race Av1-4-5-6-7-8</strain>
    </source>
</reference>
<dbReference type="HOGENOM" id="CLU_010399_2_0_1"/>
<dbReference type="GO" id="GO:0005975">
    <property type="term" value="P:carbohydrate metabolic process"/>
    <property type="evidence" value="ECO:0007669"/>
    <property type="project" value="InterPro"/>
</dbReference>
<dbReference type="Proteomes" id="UP000002668">
    <property type="component" value="Genome"/>
</dbReference>
<dbReference type="InterPro" id="IPR011613">
    <property type="entry name" value="GH15-like"/>
</dbReference>
<dbReference type="InterPro" id="IPR008928">
    <property type="entry name" value="6-hairpin_glycosidase_sf"/>
</dbReference>
<dbReference type="VEuPathDB" id="FungiDB:LEMA_P007060.1"/>
<evidence type="ECO:0000313" key="5">
    <source>
        <dbReference type="Proteomes" id="UP000002668"/>
    </source>
</evidence>
<evidence type="ECO:0000259" key="3">
    <source>
        <dbReference type="Pfam" id="PF19291"/>
    </source>
</evidence>
<name>E5AFD0_LEPMJ</name>
<feature type="domain" description="Trehalase-like N-terminal" evidence="3">
    <location>
        <begin position="182"/>
        <end position="278"/>
    </location>
</feature>